<feature type="transmembrane region" description="Helical" evidence="2">
    <location>
        <begin position="289"/>
        <end position="311"/>
    </location>
</feature>
<evidence type="ECO:0000313" key="3">
    <source>
        <dbReference type="EnsemblMetazoa" id="SMAR001814-PA"/>
    </source>
</evidence>
<feature type="compositionally biased region" description="Basic and acidic residues" evidence="1">
    <location>
        <begin position="1"/>
        <end position="14"/>
    </location>
</feature>
<feature type="transmembrane region" description="Helical" evidence="2">
    <location>
        <begin position="221"/>
        <end position="249"/>
    </location>
</feature>
<keyword evidence="2" id="KW-0472">Membrane</keyword>
<proteinExistence type="predicted"/>
<sequence>MSRKSSEPKVHKSQSETPTSDKHKHKPKSKTSSSSQGDSSPKVHKSKSETATVEKKEKSHHDKQKPVASAQAKRKSSTTDKKPQESNQKSIWMNIFSKTPGKKYHDKESQTDTSYAADAERRLSPKVYSKQARRDGQFRLRTKWGPCHPGIAIPIVSVLTLVLRVHPCIVFGIILLLPAGKKEDSDDDFLKKQIPLPTGKSDIPEAKADPKSTFAPNELPYVVAFGAPILFIQAIALVIVCGLLFAAILKESPKLILPYIAVQIFTLILWLLLSLIAVCSEVTEESKDLSGLILISGLGAVFDLWAVMTIITSYMDIKGFSSPWDEESPPPEQIKPRIRESPTKRLVEPRRSSRHNTSHLTSPNYPAATSHPRRKRSPKPEPYMDTFWQNMNVAEKPDTARLPGSRHRKNSPSSRYPSPPGSRRYRPANTPTEVRTKYAPTAL</sequence>
<evidence type="ECO:0000256" key="1">
    <source>
        <dbReference type="SAM" id="MobiDB-lite"/>
    </source>
</evidence>
<feature type="region of interest" description="Disordered" evidence="1">
    <location>
        <begin position="322"/>
        <end position="443"/>
    </location>
</feature>
<reference evidence="3" key="2">
    <citation type="submission" date="2015-02" db="UniProtKB">
        <authorList>
            <consortium name="EnsemblMetazoa"/>
        </authorList>
    </citation>
    <scope>IDENTIFICATION</scope>
</reference>
<feature type="compositionally biased region" description="Basic and acidic residues" evidence="1">
    <location>
        <begin position="46"/>
        <end position="60"/>
    </location>
</feature>
<evidence type="ECO:0000313" key="4">
    <source>
        <dbReference type="Proteomes" id="UP000014500"/>
    </source>
</evidence>
<accession>T1ILI5</accession>
<evidence type="ECO:0000256" key="2">
    <source>
        <dbReference type="SAM" id="Phobius"/>
    </source>
</evidence>
<feature type="compositionally biased region" description="Low complexity" evidence="1">
    <location>
        <begin position="30"/>
        <end position="40"/>
    </location>
</feature>
<dbReference type="EMBL" id="JH430824">
    <property type="status" value="NOT_ANNOTATED_CDS"/>
    <property type="molecule type" value="Genomic_DNA"/>
</dbReference>
<feature type="transmembrane region" description="Helical" evidence="2">
    <location>
        <begin position="256"/>
        <end position="277"/>
    </location>
</feature>
<protein>
    <submittedName>
        <fullName evidence="3">Uncharacterized protein</fullName>
    </submittedName>
</protein>
<keyword evidence="2" id="KW-1133">Transmembrane helix</keyword>
<feature type="transmembrane region" description="Helical" evidence="2">
    <location>
        <begin position="151"/>
        <end position="177"/>
    </location>
</feature>
<reference evidence="4" key="1">
    <citation type="submission" date="2011-05" db="EMBL/GenBank/DDBJ databases">
        <authorList>
            <person name="Richards S.R."/>
            <person name="Qu J."/>
            <person name="Jiang H."/>
            <person name="Jhangiani S.N."/>
            <person name="Agravi P."/>
            <person name="Goodspeed R."/>
            <person name="Gross S."/>
            <person name="Mandapat C."/>
            <person name="Jackson L."/>
            <person name="Mathew T."/>
            <person name="Pu L."/>
            <person name="Thornton R."/>
            <person name="Saada N."/>
            <person name="Wilczek-Boney K.B."/>
            <person name="Lee S."/>
            <person name="Kovar C."/>
            <person name="Wu Y."/>
            <person name="Scherer S.E."/>
            <person name="Worley K.C."/>
            <person name="Muzny D.M."/>
            <person name="Gibbs R."/>
        </authorList>
    </citation>
    <scope>NUCLEOTIDE SEQUENCE</scope>
    <source>
        <strain evidence="4">Brora</strain>
    </source>
</reference>
<organism evidence="3 4">
    <name type="scientific">Strigamia maritima</name>
    <name type="common">European centipede</name>
    <name type="synonym">Geophilus maritimus</name>
    <dbReference type="NCBI Taxonomy" id="126957"/>
    <lineage>
        <taxon>Eukaryota</taxon>
        <taxon>Metazoa</taxon>
        <taxon>Ecdysozoa</taxon>
        <taxon>Arthropoda</taxon>
        <taxon>Myriapoda</taxon>
        <taxon>Chilopoda</taxon>
        <taxon>Pleurostigmophora</taxon>
        <taxon>Geophilomorpha</taxon>
        <taxon>Linotaeniidae</taxon>
        <taxon>Strigamia</taxon>
    </lineage>
</organism>
<keyword evidence="2" id="KW-0812">Transmembrane</keyword>
<feature type="region of interest" description="Disordered" evidence="1">
    <location>
        <begin position="1"/>
        <end position="118"/>
    </location>
</feature>
<dbReference type="HOGENOM" id="CLU_619075_0_0_1"/>
<dbReference type="EnsemblMetazoa" id="SMAR001814-RA">
    <property type="protein sequence ID" value="SMAR001814-PA"/>
    <property type="gene ID" value="SMAR001814"/>
</dbReference>
<keyword evidence="4" id="KW-1185">Reference proteome</keyword>
<name>T1ILI5_STRMM</name>
<dbReference type="AlphaFoldDB" id="T1ILI5"/>
<feature type="compositionally biased region" description="Basic and acidic residues" evidence="1">
    <location>
        <begin position="334"/>
        <end position="351"/>
    </location>
</feature>
<dbReference type="Proteomes" id="UP000014500">
    <property type="component" value="Unassembled WGS sequence"/>
</dbReference>